<protein>
    <submittedName>
        <fullName evidence="5">Uncharacterized protein</fullName>
    </submittedName>
</protein>
<sequence length="358" mass="39897">METPPPEPPLRRTTRSALVEIPARMGALSVSENRLNARLHPVNTNNIMTNLNVDINQIILPNSYISPAPSPDELVIQARGRRRMPPWSPPDVSTPPGIRRTGDSPNRKERTPIKPGVQFSPNGKSTIVLRSTPRKRLLMSDPLDVSCSPEKKIHVASPSVKKMKIELPPVQGPVEITLKALSQEQLINVISGIISRHPDLEEEIKSKLPAPDLKPLSDKLHELRKNIYKCLPNSRLTSKTDSPAYNRASTHVLTFKKAILEAGKVLTASQQWEAVIAFVILGWEQTALTPLWENPPHNVARKQCFKFLAAQCMTALKKLIHIPKEEAERIHLKLIGFIKDSEEIIPCVAQLESMIGKA</sequence>
<dbReference type="GO" id="GO:0070628">
    <property type="term" value="F:proteasome binding"/>
    <property type="evidence" value="ECO:0007669"/>
    <property type="project" value="TreeGrafter"/>
</dbReference>
<dbReference type="GO" id="GO:0031144">
    <property type="term" value="P:proteasome localization"/>
    <property type="evidence" value="ECO:0007669"/>
    <property type="project" value="InterPro"/>
</dbReference>
<dbReference type="InterPro" id="IPR013868">
    <property type="entry name" value="Cut8/Sts1_fam"/>
</dbReference>
<dbReference type="EnsemblMetazoa" id="XM_014404037.2">
    <property type="protein sequence ID" value="XP_014259523.1"/>
    <property type="gene ID" value="LOC106672518"/>
</dbReference>
<accession>A0A8I6SDV6</accession>
<organism evidence="5 6">
    <name type="scientific">Cimex lectularius</name>
    <name type="common">Bed bug</name>
    <name type="synonym">Acanthia lectularia</name>
    <dbReference type="NCBI Taxonomy" id="79782"/>
    <lineage>
        <taxon>Eukaryota</taxon>
        <taxon>Metazoa</taxon>
        <taxon>Ecdysozoa</taxon>
        <taxon>Arthropoda</taxon>
        <taxon>Hexapoda</taxon>
        <taxon>Insecta</taxon>
        <taxon>Pterygota</taxon>
        <taxon>Neoptera</taxon>
        <taxon>Paraneoptera</taxon>
        <taxon>Hemiptera</taxon>
        <taxon>Heteroptera</taxon>
        <taxon>Panheteroptera</taxon>
        <taxon>Cimicomorpha</taxon>
        <taxon>Cimicidae</taxon>
        <taxon>Cimex</taxon>
    </lineage>
</organism>
<evidence type="ECO:0000313" key="5">
    <source>
        <dbReference type="EnsemblMetazoa" id="XP_014259524.1"/>
    </source>
</evidence>
<dbReference type="AlphaFoldDB" id="A0A8I6SDV6"/>
<dbReference type="Proteomes" id="UP000494040">
    <property type="component" value="Unassembled WGS sequence"/>
</dbReference>
<dbReference type="Pfam" id="PF08559">
    <property type="entry name" value="Cut8"/>
    <property type="match status" value="1"/>
</dbReference>
<comment type="subcellular location">
    <subcellularLocation>
        <location evidence="1">Nucleus</location>
    </subcellularLocation>
</comment>
<proteinExistence type="inferred from homology"/>
<evidence type="ECO:0000256" key="1">
    <source>
        <dbReference type="ARBA" id="ARBA00004123"/>
    </source>
</evidence>
<keyword evidence="3" id="KW-0539">Nucleus</keyword>
<feature type="region of interest" description="Disordered" evidence="4">
    <location>
        <begin position="80"/>
        <end position="125"/>
    </location>
</feature>
<dbReference type="KEGG" id="clec:106672518"/>
<evidence type="ECO:0000256" key="3">
    <source>
        <dbReference type="ARBA" id="ARBA00023242"/>
    </source>
</evidence>
<name>A0A8I6SDV6_CIMLE</name>
<evidence type="ECO:0000256" key="2">
    <source>
        <dbReference type="ARBA" id="ARBA00006199"/>
    </source>
</evidence>
<dbReference type="OMA" id="KQQLWPG"/>
<comment type="similarity">
    <text evidence="2">Belongs to the cut8/STS1 family.</text>
</comment>
<feature type="compositionally biased region" description="Basic and acidic residues" evidence="4">
    <location>
        <begin position="100"/>
        <end position="112"/>
    </location>
</feature>
<dbReference type="EnsemblMetazoa" id="XM_014404038.2">
    <property type="protein sequence ID" value="XP_014259524.1"/>
    <property type="gene ID" value="LOC106672518"/>
</dbReference>
<reference evidence="5" key="1">
    <citation type="submission" date="2022-01" db="UniProtKB">
        <authorList>
            <consortium name="EnsemblMetazoa"/>
        </authorList>
    </citation>
    <scope>IDENTIFICATION</scope>
</reference>
<dbReference type="GO" id="GO:0031965">
    <property type="term" value="C:nuclear membrane"/>
    <property type="evidence" value="ECO:0007669"/>
    <property type="project" value="TreeGrafter"/>
</dbReference>
<dbReference type="OrthoDB" id="10061064at2759"/>
<dbReference type="InterPro" id="IPR038422">
    <property type="entry name" value="Cut8/Sts1_sf"/>
</dbReference>
<gene>
    <name evidence="5" type="primary">106672518</name>
</gene>
<dbReference type="PANTHER" id="PTHR28032">
    <property type="entry name" value="FI02826P"/>
    <property type="match status" value="1"/>
</dbReference>
<dbReference type="GO" id="GO:0071630">
    <property type="term" value="P:nuclear protein quality control by the ubiquitin-proteasome system"/>
    <property type="evidence" value="ECO:0007669"/>
    <property type="project" value="InterPro"/>
</dbReference>
<dbReference type="PANTHER" id="PTHR28032:SF1">
    <property type="entry name" value="FI02826P"/>
    <property type="match status" value="1"/>
</dbReference>
<dbReference type="Gene3D" id="1.20.58.1590">
    <property type="entry name" value="Tethering factor for nuclear proteasome Cut8/Sts1"/>
    <property type="match status" value="1"/>
</dbReference>
<evidence type="ECO:0000256" key="4">
    <source>
        <dbReference type="SAM" id="MobiDB-lite"/>
    </source>
</evidence>
<keyword evidence="6" id="KW-1185">Reference proteome</keyword>
<evidence type="ECO:0000313" key="6">
    <source>
        <dbReference type="Proteomes" id="UP000494040"/>
    </source>
</evidence>